<dbReference type="GO" id="GO:0032259">
    <property type="term" value="P:methylation"/>
    <property type="evidence" value="ECO:0007669"/>
    <property type="project" value="UniProtKB-KW"/>
</dbReference>
<feature type="chain" id="PRO_5040874319" evidence="2">
    <location>
        <begin position="25"/>
        <end position="270"/>
    </location>
</feature>
<protein>
    <submittedName>
        <fullName evidence="3">Methyltransferase</fullName>
    </submittedName>
</protein>
<keyword evidence="2" id="KW-0732">Signal</keyword>
<evidence type="ECO:0000313" key="3">
    <source>
        <dbReference type="EMBL" id="MCO1335253.1"/>
    </source>
</evidence>
<feature type="signal peptide" evidence="2">
    <location>
        <begin position="1"/>
        <end position="24"/>
    </location>
</feature>
<feature type="region of interest" description="Disordered" evidence="1">
    <location>
        <begin position="222"/>
        <end position="241"/>
    </location>
</feature>
<comment type="caution">
    <text evidence="3">The sequence shown here is derived from an EMBL/GenBank/DDBJ whole genome shotgun (WGS) entry which is preliminary data.</text>
</comment>
<dbReference type="GO" id="GO:0008168">
    <property type="term" value="F:methyltransferase activity"/>
    <property type="evidence" value="ECO:0007669"/>
    <property type="project" value="UniProtKB-KW"/>
</dbReference>
<keyword evidence="3" id="KW-0808">Transferase</keyword>
<organism evidence="3 4">
    <name type="scientific">Microbulbifer okhotskensis</name>
    <dbReference type="NCBI Taxonomy" id="2926617"/>
    <lineage>
        <taxon>Bacteria</taxon>
        <taxon>Pseudomonadati</taxon>
        <taxon>Pseudomonadota</taxon>
        <taxon>Gammaproteobacteria</taxon>
        <taxon>Cellvibrionales</taxon>
        <taxon>Microbulbiferaceae</taxon>
        <taxon>Microbulbifer</taxon>
    </lineage>
</organism>
<dbReference type="Gene3D" id="3.40.50.150">
    <property type="entry name" value="Vaccinia Virus protein VP39"/>
    <property type="match status" value="1"/>
</dbReference>
<evidence type="ECO:0000313" key="4">
    <source>
        <dbReference type="Proteomes" id="UP001139028"/>
    </source>
</evidence>
<dbReference type="Proteomes" id="UP001139028">
    <property type="component" value="Unassembled WGS sequence"/>
</dbReference>
<dbReference type="PIRSF" id="PIRSF031679">
    <property type="entry name" value="Mtase_Alr7345_prd"/>
    <property type="match status" value="1"/>
</dbReference>
<dbReference type="EMBL" id="JALBWM010000055">
    <property type="protein sequence ID" value="MCO1335253.1"/>
    <property type="molecule type" value="Genomic_DNA"/>
</dbReference>
<keyword evidence="3" id="KW-0489">Methyltransferase</keyword>
<dbReference type="SUPFAM" id="SSF53335">
    <property type="entry name" value="S-adenosyl-L-methionine-dependent methyltransferases"/>
    <property type="match status" value="1"/>
</dbReference>
<reference evidence="3" key="1">
    <citation type="journal article" date="2022" name="Arch. Microbiol.">
        <title>Microbulbifer okhotskensis sp. nov., isolated from a deep bottom sediment of the Okhotsk Sea.</title>
        <authorList>
            <person name="Romanenko L."/>
            <person name="Kurilenko V."/>
            <person name="Otstavnykh N."/>
            <person name="Velansky P."/>
            <person name="Isaeva M."/>
            <person name="Mikhailov V."/>
        </authorList>
    </citation>
    <scope>NUCLEOTIDE SEQUENCE</scope>
    <source>
        <strain evidence="3">OS29</strain>
    </source>
</reference>
<gene>
    <name evidence="3" type="ORF">MO867_13010</name>
</gene>
<proteinExistence type="predicted"/>
<dbReference type="InterPro" id="IPR016980">
    <property type="entry name" value="S-AdoMet-dep_MeTrfase_Alr7345"/>
</dbReference>
<sequence>MTSKIKKSLIALAGTLALAGTTQAADFTAALKGDNRSKEYVARDSYRNPAETLKFIGVEPDMTVVEITPGGGWYTEILGPYLSANGTLYAAHFPESSESDYYQRSLKNFKTKLSSNKKAYKSVIVTEFAPQTGLEIAPAASADAVVTFRNVHNWMYRDYADEAFASFFAALKPGGVLGVVEHRAKPGTGMEDMVKSGYVTQEYVIDLAKKAGFEFEESSEVNANSKDSADHPKGVWTLPPSLRLGEENRDKYLAIGESDRMTLRFRKPKS</sequence>
<accession>A0A9X2ETG4</accession>
<evidence type="ECO:0000256" key="1">
    <source>
        <dbReference type="SAM" id="MobiDB-lite"/>
    </source>
</evidence>
<evidence type="ECO:0000256" key="2">
    <source>
        <dbReference type="SAM" id="SignalP"/>
    </source>
</evidence>
<keyword evidence="4" id="KW-1185">Reference proteome</keyword>
<name>A0A9X2ETG4_9GAMM</name>
<dbReference type="RefSeq" id="WP_252468627.1">
    <property type="nucleotide sequence ID" value="NZ_JALBWM010000055.1"/>
</dbReference>
<dbReference type="InterPro" id="IPR029063">
    <property type="entry name" value="SAM-dependent_MTases_sf"/>
</dbReference>
<dbReference type="AlphaFoldDB" id="A0A9X2ETG4"/>